<reference evidence="2 3" key="1">
    <citation type="journal article" date="2014" name="Genome Announc.">
        <title>Draft genome sequences of eight enterohepatic helicobacter species isolated from both laboratory and wild rodents.</title>
        <authorList>
            <person name="Sheh A."/>
            <person name="Shen Z."/>
            <person name="Fox J.G."/>
        </authorList>
    </citation>
    <scope>NUCLEOTIDE SEQUENCE [LARGE SCALE GENOMIC DNA]</scope>
    <source>
        <strain evidence="2 3">Missouri</strain>
    </source>
</reference>
<dbReference type="AlphaFoldDB" id="A0A6D2C966"/>
<evidence type="ECO:0008006" key="4">
    <source>
        <dbReference type="Google" id="ProtNLM"/>
    </source>
</evidence>
<dbReference type="SUPFAM" id="SSF51730">
    <property type="entry name" value="FAD-linked oxidoreductase"/>
    <property type="match status" value="1"/>
</dbReference>
<dbReference type="GO" id="GO:0016491">
    <property type="term" value="F:oxidoreductase activity"/>
    <property type="evidence" value="ECO:0007669"/>
    <property type="project" value="UniProtKB-KW"/>
</dbReference>
<dbReference type="GeneID" id="60656578"/>
<gene>
    <name evidence="2" type="ORF">LS77_000195</name>
</gene>
<dbReference type="EMBL" id="JRPH02000001">
    <property type="protein sequence ID" value="TLE06510.1"/>
    <property type="molecule type" value="Genomic_DNA"/>
</dbReference>
<dbReference type="Gene3D" id="3.20.20.220">
    <property type="match status" value="1"/>
</dbReference>
<evidence type="ECO:0000313" key="2">
    <source>
        <dbReference type="EMBL" id="TLE06510.1"/>
    </source>
</evidence>
<accession>A0A6D2C966</accession>
<protein>
    <recommendedName>
        <fullName evidence="4">Methylenetetrahydrofolate reductase (NAD(P)H)</fullName>
    </recommendedName>
</protein>
<proteinExistence type="predicted"/>
<sequence>MIFEYLPTNITQDTDCLCLVCNALPITHILIPSNPVSKPYPDSLSIVATLRDLVRQTKTRKHIHFIPTIKTSLHTAESLQSAFLSLEYLNISHVAIISGDTTLSHPLTTYNALEILKDMQKNSTFLRQLQIYCALESKISLRNSHGLCKKIQYGVQNFITQPFYQTQNMQENKPQTQNNLPNFLPQITKDFKTFHSFYKNLIQIYTKNNLSLASSQNKIQIYCGFLPLSHARQAHTIHAKNIGIFIPTSYINAIDSNANEANRNLFNVMQQYNLSLSYLSFSDIEMLLDYAN</sequence>
<dbReference type="RefSeq" id="WP_004086767.1">
    <property type="nucleotide sequence ID" value="NZ_JAERIZ010000032.1"/>
</dbReference>
<organism evidence="2 3">
    <name type="scientific">Helicobacter bilis</name>
    <dbReference type="NCBI Taxonomy" id="37372"/>
    <lineage>
        <taxon>Bacteria</taxon>
        <taxon>Pseudomonadati</taxon>
        <taxon>Campylobacterota</taxon>
        <taxon>Epsilonproteobacteria</taxon>
        <taxon>Campylobacterales</taxon>
        <taxon>Helicobacteraceae</taxon>
        <taxon>Helicobacter</taxon>
    </lineage>
</organism>
<dbReference type="InterPro" id="IPR029041">
    <property type="entry name" value="FAD-linked_oxidoreductase-like"/>
</dbReference>
<evidence type="ECO:0000256" key="1">
    <source>
        <dbReference type="ARBA" id="ARBA00023002"/>
    </source>
</evidence>
<name>A0A6D2C966_9HELI</name>
<keyword evidence="1" id="KW-0560">Oxidoreductase</keyword>
<dbReference type="Proteomes" id="UP000029870">
    <property type="component" value="Unassembled WGS sequence"/>
</dbReference>
<evidence type="ECO:0000313" key="3">
    <source>
        <dbReference type="Proteomes" id="UP000029870"/>
    </source>
</evidence>
<comment type="caution">
    <text evidence="2">The sequence shown here is derived from an EMBL/GenBank/DDBJ whole genome shotgun (WGS) entry which is preliminary data.</text>
</comment>